<name>K4R3N2_STRDJ</name>
<dbReference type="Pfam" id="PF04978">
    <property type="entry name" value="MST"/>
    <property type="match status" value="1"/>
</dbReference>
<dbReference type="STRING" id="1214101.BN159_3373"/>
<gene>
    <name evidence="1" type="ORF">BN159_3373</name>
</gene>
<protein>
    <recommendedName>
        <fullName evidence="3">Mini-circle protein</fullName>
    </recommendedName>
</protein>
<dbReference type="eggNOG" id="COG2318">
    <property type="taxonomic scope" value="Bacteria"/>
</dbReference>
<organism evidence="1 2">
    <name type="scientific">Streptomyces davaonensis (strain DSM 101723 / JCM 4913 / KCC S-0913 / 768)</name>
    <dbReference type="NCBI Taxonomy" id="1214101"/>
    <lineage>
        <taxon>Bacteria</taxon>
        <taxon>Bacillati</taxon>
        <taxon>Actinomycetota</taxon>
        <taxon>Actinomycetes</taxon>
        <taxon>Kitasatosporales</taxon>
        <taxon>Streptomycetaceae</taxon>
        <taxon>Streptomyces</taxon>
    </lineage>
</organism>
<dbReference type="InterPro" id="IPR034660">
    <property type="entry name" value="DinB/YfiT-like"/>
</dbReference>
<evidence type="ECO:0000313" key="2">
    <source>
        <dbReference type="Proteomes" id="UP000008043"/>
    </source>
</evidence>
<reference evidence="1 2" key="1">
    <citation type="journal article" date="2012" name="J. Bacteriol.">
        <title>Genome sequence of the bacterium Streptomyces davawensis JCM 4913 and heterologous production of the unique antibiotic roseoflavin.</title>
        <authorList>
            <person name="Jankowitsch F."/>
            <person name="Schwarz J."/>
            <person name="Ruckert C."/>
            <person name="Gust B."/>
            <person name="Szczepanowski R."/>
            <person name="Blom J."/>
            <person name="Pelzer S."/>
            <person name="Kalinowski J."/>
            <person name="Mack M."/>
        </authorList>
    </citation>
    <scope>NUCLEOTIDE SEQUENCE [LARGE SCALE GENOMIC DNA]</scope>
    <source>
        <strain evidence="2">DSM 101723 / JCM 4913 / KCC S-0913 / 768</strain>
    </source>
</reference>
<sequence length="175" mass="19665">MTNPEMTDASTQYTAGDKETLHASLDRMRDAVLWKLEGLNDADLRRPLTPSGTSLLGLVKHLGSVEYGWFVSTFGGEAEPLWFDPYSDEDMRADQGETTQQIIDFYGRARAAADRTINERNLDDLGRPDWRGEDVSLRWVLVHMIEETARHAGHMDIVRELIDGATGDRRPATSS</sequence>
<dbReference type="Gene3D" id="1.20.120.450">
    <property type="entry name" value="dinb family like domain"/>
    <property type="match status" value="1"/>
</dbReference>
<dbReference type="SUPFAM" id="SSF109854">
    <property type="entry name" value="DinB/YfiT-like putative metalloenzymes"/>
    <property type="match status" value="1"/>
</dbReference>
<dbReference type="RefSeq" id="WP_015658129.1">
    <property type="nucleotide sequence ID" value="NC_020504.1"/>
</dbReference>
<dbReference type="Proteomes" id="UP000008043">
    <property type="component" value="Chromosome"/>
</dbReference>
<keyword evidence="2" id="KW-1185">Reference proteome</keyword>
<dbReference type="PATRIC" id="fig|1214101.3.peg.3423"/>
<dbReference type="EMBL" id="HE971709">
    <property type="protein sequence ID" value="CCK27752.1"/>
    <property type="molecule type" value="Genomic_DNA"/>
</dbReference>
<accession>K4R3N2</accession>
<evidence type="ECO:0008006" key="3">
    <source>
        <dbReference type="Google" id="ProtNLM"/>
    </source>
</evidence>
<dbReference type="AlphaFoldDB" id="K4R3N2"/>
<evidence type="ECO:0000313" key="1">
    <source>
        <dbReference type="EMBL" id="CCK27752.1"/>
    </source>
</evidence>
<proteinExistence type="predicted"/>
<dbReference type="HOGENOM" id="CLU_097062_0_0_11"/>
<dbReference type="KEGG" id="sdv:BN159_3373"/>
<dbReference type="InterPro" id="IPR007061">
    <property type="entry name" value="MST-like"/>
</dbReference>